<dbReference type="RefSeq" id="WP_248009671.1">
    <property type="nucleotide sequence ID" value="NZ_JAJHVV010000009.1"/>
</dbReference>
<dbReference type="Gene3D" id="3.20.20.70">
    <property type="entry name" value="Aldolase class I"/>
    <property type="match status" value="1"/>
</dbReference>
<evidence type="ECO:0000256" key="4">
    <source>
        <dbReference type="ARBA" id="ARBA00032933"/>
    </source>
</evidence>
<feature type="binding site" evidence="7">
    <location>
        <position position="83"/>
    </location>
    <ligand>
        <name>Zn(2+)</name>
        <dbReference type="ChEBI" id="CHEBI:29105"/>
        <label>1</label>
        <note>catalytic</note>
    </ligand>
</feature>
<evidence type="ECO:0000256" key="3">
    <source>
        <dbReference type="ARBA" id="ARBA00031246"/>
    </source>
</evidence>
<name>A0A9X2BM59_9VIBR</name>
<dbReference type="NCBIfam" id="NF006626">
    <property type="entry name" value="PRK09195.1"/>
    <property type="match status" value="1"/>
</dbReference>
<dbReference type="PANTHER" id="PTHR30304">
    <property type="entry name" value="D-TAGATOSE-1,6-BISPHOSPHATE ALDOLASE"/>
    <property type="match status" value="1"/>
</dbReference>
<dbReference type="InterPro" id="IPR050246">
    <property type="entry name" value="Class_II_FBP_aldolase"/>
</dbReference>
<dbReference type="Proteomes" id="UP001139559">
    <property type="component" value="Unassembled WGS sequence"/>
</dbReference>
<feature type="binding site" evidence="6">
    <location>
        <position position="181"/>
    </location>
    <ligand>
        <name>dihydroxyacetone phosphate</name>
        <dbReference type="ChEBI" id="CHEBI:57642"/>
    </ligand>
</feature>
<feature type="binding site" evidence="7">
    <location>
        <position position="134"/>
    </location>
    <ligand>
        <name>Zn(2+)</name>
        <dbReference type="ChEBI" id="CHEBI:29105"/>
        <label>2</label>
    </ligand>
</feature>
<dbReference type="Pfam" id="PF01116">
    <property type="entry name" value="F_bP_aldolase"/>
    <property type="match status" value="1"/>
</dbReference>
<dbReference type="PIRSF" id="PIRSF001359">
    <property type="entry name" value="F_bP_aldolase_II"/>
    <property type="match status" value="1"/>
</dbReference>
<accession>A0A9X2BM59</accession>
<dbReference type="InterPro" id="IPR000771">
    <property type="entry name" value="FBA_II"/>
</dbReference>
<keyword evidence="9" id="KW-1185">Reference proteome</keyword>
<feature type="binding site" evidence="7">
    <location>
        <position position="104"/>
    </location>
    <ligand>
        <name>Zn(2+)</name>
        <dbReference type="ChEBI" id="CHEBI:29105"/>
        <label>2</label>
    </ligand>
</feature>
<protein>
    <recommendedName>
        <fullName evidence="2">tagatose-bisphosphate aldolase</fullName>
        <ecNumber evidence="2">4.1.2.40</ecNumber>
    </recommendedName>
    <alternativeName>
        <fullName evidence="4">D-tagatose-bisphosphate aldolase class II</fullName>
    </alternativeName>
    <alternativeName>
        <fullName evidence="3">Tagatose-bisphosphate aldolase</fullName>
    </alternativeName>
</protein>
<reference evidence="8" key="1">
    <citation type="submission" date="2021-11" db="EMBL/GenBank/DDBJ databases">
        <title>Vibrio ZSDE26 sp. nov. and Vibrio ZSDZ34 sp. nov., isolated from coastal seawater in Qingdao.</title>
        <authorList>
            <person name="Zhang P."/>
        </authorList>
    </citation>
    <scope>NUCLEOTIDE SEQUENCE</scope>
    <source>
        <strain evidence="8">ZSDE26</strain>
    </source>
</reference>
<keyword evidence="8" id="KW-0456">Lyase</keyword>
<comment type="pathway">
    <text evidence="1">Carbohydrate metabolism; D-tagatose 6-phosphate degradation; D-glyceraldehyde 3-phosphate and glycerone phosphate from D-tagatose 6-phosphate: step 2/2.</text>
</comment>
<feature type="binding site" evidence="7">
    <location>
        <position position="208"/>
    </location>
    <ligand>
        <name>Zn(2+)</name>
        <dbReference type="ChEBI" id="CHEBI:29105"/>
        <label>1</label>
        <note>catalytic</note>
    </ligand>
</feature>
<gene>
    <name evidence="8" type="primary">gatY</name>
    <name evidence="8" type="ORF">KP803_15035</name>
</gene>
<keyword evidence="7" id="KW-0862">Zinc</keyword>
<organism evidence="8 9">
    <name type="scientific">Vibrio amylolyticus</name>
    <dbReference type="NCBI Taxonomy" id="2847292"/>
    <lineage>
        <taxon>Bacteria</taxon>
        <taxon>Pseudomonadati</taxon>
        <taxon>Pseudomonadota</taxon>
        <taxon>Gammaproteobacteria</taxon>
        <taxon>Vibrionales</taxon>
        <taxon>Vibrionaceae</taxon>
        <taxon>Vibrio</taxon>
    </lineage>
</organism>
<evidence type="ECO:0000256" key="7">
    <source>
        <dbReference type="PIRSR" id="PIRSR001359-3"/>
    </source>
</evidence>
<dbReference type="FunFam" id="3.20.20.70:FF:000043">
    <property type="entry name" value="D-tagatose-1,6-bisphosphate aldolase subunit GatY"/>
    <property type="match status" value="1"/>
</dbReference>
<comment type="caution">
    <text evidence="8">The sequence shown here is derived from an EMBL/GenBank/DDBJ whole genome shotgun (WGS) entry which is preliminary data.</text>
</comment>
<dbReference type="GO" id="GO:0005975">
    <property type="term" value="P:carbohydrate metabolic process"/>
    <property type="evidence" value="ECO:0007669"/>
    <property type="project" value="InterPro"/>
</dbReference>
<dbReference type="NCBIfam" id="TIGR00167">
    <property type="entry name" value="cbbA"/>
    <property type="match status" value="1"/>
</dbReference>
<evidence type="ECO:0000313" key="9">
    <source>
        <dbReference type="Proteomes" id="UP001139559"/>
    </source>
</evidence>
<feature type="active site" description="Proton donor" evidence="5">
    <location>
        <position position="82"/>
    </location>
</feature>
<dbReference type="NCBIfam" id="NF009374">
    <property type="entry name" value="PRK12737.1"/>
    <property type="match status" value="1"/>
</dbReference>
<evidence type="ECO:0000256" key="6">
    <source>
        <dbReference type="PIRSR" id="PIRSR001359-2"/>
    </source>
</evidence>
<feature type="binding site" evidence="6">
    <location>
        <begin position="230"/>
        <end position="233"/>
    </location>
    <ligand>
        <name>dihydroxyacetone phosphate</name>
        <dbReference type="ChEBI" id="CHEBI:57642"/>
    </ligand>
</feature>
<dbReference type="AlphaFoldDB" id="A0A9X2BM59"/>
<dbReference type="GO" id="GO:0005829">
    <property type="term" value="C:cytosol"/>
    <property type="evidence" value="ECO:0007669"/>
    <property type="project" value="TreeGrafter"/>
</dbReference>
<dbReference type="CDD" id="cd00947">
    <property type="entry name" value="TBP_aldolase_IIB"/>
    <property type="match status" value="1"/>
</dbReference>
<keyword evidence="7" id="KW-0479">Metal-binding</keyword>
<comment type="cofactor">
    <cofactor evidence="7">
        <name>Zn(2+)</name>
        <dbReference type="ChEBI" id="CHEBI:29105"/>
    </cofactor>
    <text evidence="7">Binds 2 Zn(2+) ions per subunit. One is catalytic and the other provides a structural contribution.</text>
</comment>
<sequence length="284" mass="30785">MSLTHTKFLLEHAQKHAYAVPAFNIHNLESVHCVLDTAKEMSSPVILAGTPSTYQYAGTAELVALVSAAARDRDMQVALHLDHHTSIDDIDTKIRAGIRSVMIDGSHESFVNNISITKRVVELCHRYGCSVEAELGQLVGQEDDLIIESVDEPYTDPMQAMEFASKTGIDSLAVAIGTAHGLYKSEPKLDFERLAAIAKVVSIPLVLHGASGVSADDVSRCVSMGITKVNVATELKIAYANTLKAVFENDPNVNDPRVYNIEAKKSMAQVIRQKIDICGSAGRL</sequence>
<dbReference type="SUPFAM" id="SSF51569">
    <property type="entry name" value="Aldolase"/>
    <property type="match status" value="1"/>
</dbReference>
<feature type="binding site" evidence="6">
    <location>
        <begin position="209"/>
        <end position="211"/>
    </location>
    <ligand>
        <name>dihydroxyacetone phosphate</name>
        <dbReference type="ChEBI" id="CHEBI:57642"/>
    </ligand>
</feature>
<evidence type="ECO:0000313" key="8">
    <source>
        <dbReference type="EMBL" id="MCK6264593.1"/>
    </source>
</evidence>
<dbReference type="GO" id="GO:0008270">
    <property type="term" value="F:zinc ion binding"/>
    <property type="evidence" value="ECO:0007669"/>
    <property type="project" value="InterPro"/>
</dbReference>
<evidence type="ECO:0000256" key="1">
    <source>
        <dbReference type="ARBA" id="ARBA00005191"/>
    </source>
</evidence>
<evidence type="ECO:0000256" key="2">
    <source>
        <dbReference type="ARBA" id="ARBA00012905"/>
    </source>
</evidence>
<feature type="binding site" evidence="7">
    <location>
        <position position="180"/>
    </location>
    <ligand>
        <name>Zn(2+)</name>
        <dbReference type="ChEBI" id="CHEBI:29105"/>
        <label>1</label>
        <note>catalytic</note>
    </ligand>
</feature>
<dbReference type="PANTHER" id="PTHR30304:SF0">
    <property type="entry name" value="D-TAGATOSE-1,6-BISPHOSPHATE ALDOLASE SUBUNIT GATY-RELATED"/>
    <property type="match status" value="1"/>
</dbReference>
<dbReference type="InterPro" id="IPR013785">
    <property type="entry name" value="Aldolase_TIM"/>
</dbReference>
<evidence type="ECO:0000256" key="5">
    <source>
        <dbReference type="PIRSR" id="PIRSR001359-1"/>
    </source>
</evidence>
<proteinExistence type="predicted"/>
<dbReference type="EMBL" id="JAJHVV010000009">
    <property type="protein sequence ID" value="MCK6264593.1"/>
    <property type="molecule type" value="Genomic_DNA"/>
</dbReference>
<dbReference type="EC" id="4.1.2.40" evidence="2"/>
<dbReference type="GO" id="GO:0009025">
    <property type="term" value="F:tagatose-bisphosphate aldolase activity"/>
    <property type="evidence" value="ECO:0007669"/>
    <property type="project" value="UniProtKB-EC"/>
</dbReference>